<evidence type="ECO:0000313" key="4">
    <source>
        <dbReference type="EMBL" id="PLX15755.1"/>
    </source>
</evidence>
<evidence type="ECO:0000256" key="2">
    <source>
        <dbReference type="SAM" id="MobiDB-lite"/>
    </source>
</evidence>
<dbReference type="CDD" id="cd00063">
    <property type="entry name" value="FN3"/>
    <property type="match status" value="6"/>
</dbReference>
<feature type="domain" description="Fibronectin type-III" evidence="3">
    <location>
        <begin position="244"/>
        <end position="337"/>
    </location>
</feature>
<feature type="domain" description="Fibronectin type-III" evidence="3">
    <location>
        <begin position="611"/>
        <end position="711"/>
    </location>
</feature>
<feature type="domain" description="Fibronectin type-III" evidence="3">
    <location>
        <begin position="1029"/>
        <end position="1119"/>
    </location>
</feature>
<dbReference type="SUPFAM" id="SSF49265">
    <property type="entry name" value="Fibronectin type III"/>
    <property type="match status" value="6"/>
</dbReference>
<feature type="region of interest" description="Disordered" evidence="2">
    <location>
        <begin position="1471"/>
        <end position="1490"/>
    </location>
</feature>
<dbReference type="EMBL" id="PKTG01000130">
    <property type="protein sequence ID" value="PLX15755.1"/>
    <property type="molecule type" value="Genomic_DNA"/>
</dbReference>
<dbReference type="SMART" id="SM00060">
    <property type="entry name" value="FN3"/>
    <property type="match status" value="11"/>
</dbReference>
<feature type="domain" description="Fibronectin type-III" evidence="3">
    <location>
        <begin position="1120"/>
        <end position="1210"/>
    </location>
</feature>
<evidence type="ECO:0000256" key="1">
    <source>
        <dbReference type="ARBA" id="ARBA00022737"/>
    </source>
</evidence>
<name>A0A2N5ZAP9_MUIH1</name>
<dbReference type="Gene3D" id="2.60.40.10">
    <property type="entry name" value="Immunoglobulins"/>
    <property type="match status" value="9"/>
</dbReference>
<dbReference type="PANTHER" id="PTHR46708:SF2">
    <property type="entry name" value="FIBRONECTIN TYPE-III DOMAIN-CONTAINING PROTEIN"/>
    <property type="match status" value="1"/>
</dbReference>
<dbReference type="PROSITE" id="PS51257">
    <property type="entry name" value="PROKAR_LIPOPROTEIN"/>
    <property type="match status" value="1"/>
</dbReference>
<organism evidence="4 5">
    <name type="scientific">Muiribacterium halophilum</name>
    <dbReference type="NCBI Taxonomy" id="2053465"/>
    <lineage>
        <taxon>Bacteria</taxon>
        <taxon>Candidatus Muiribacteriota</taxon>
        <taxon>Candidatus Muiribacteriia</taxon>
        <taxon>Candidatus Muiribacteriales</taxon>
        <taxon>Candidatus Muiribacteriaceae</taxon>
        <taxon>Candidatus Muiribacterium</taxon>
    </lineage>
</organism>
<sequence>MMCNRWRLLIMKKNTYYFFSILSLLIFLVIISIGCGGGSELTIPAKEVVIRPSSPVSGEIINLYTETAEISWYASKEVEFFNVYVNGVLKKTISENEYSTSEVTTNNQKISYKLNDLKKDSSYIISVKSLSSKGVESDKSMIFQINTIESASIPVPPKSLTFVSSTLSSAKINFNEGQYAAKYQIYIDGLPYTLDSKPVYIFKAGTYEILNLNASTDYDITIKSINGYGYSDTSEVLEISTGSSPSKPTIPVVGTLLDKSVNIQWSSVLNATKYFVYIANISADPNAQLSLYSTVTNTTAIISNLSRGTTYDIAIKAWNKYGDSPYSDTIEITTKNIPSTPTGLAFTELTLTSFKISWPSVSTADSYKIYKNGLFYASVNASASTPSYTLGSLSSDSTYEIQVSSVNEFGESDKSTKEYVHTLSEDGDPPAIPAGFTITPSNIKPTSMIITWTTVPETSNYRVYYNDVYGNTNNTSYQIDNLTPDTSYTIGIEAYNDFGYTTKQTTTVSTLSEPLPVESIEVESKSKNFIKINWSEADGANKYFVYCRRTAPTTAVITEDTVEVTTYSFSGLTSGATFEITIYSSYNSNRQTSINSGSNENQIYVFTPSTPDTPIISGATNISQNSADVTWGSVSNADYYNVYRKRILTESTYSLASGSGTSLTTTTLSIDSLTVDSTYEILVTAVSITPTGEHLESAVQTNALSFKTLPNIPNPPNNLRYDGLTKDTDEIFVYWERPSSTDYYYVYAPGHNPERQKVLTEFVRLDDWSPSPGSIIPTSTTIEVSAYNYFDLNSGTSEILIPLDELTTPVIGIPYPDAVNTDTQMYVEWDTTEISTAYSYIIKLYDDDAASYVVLDNGQEEKALNNKYYTFTNLTSDNNYTVEVKKIKNGKGESFTASKSFATNSAPDTVVFEAITLADYSTKEIIINWDSATPHALLADYNTDTFEIYAKQSTSTTWKLIAEVEDDDIDTGGNNPAFTYTMNKLGDTGAAPPLSADTTYDIRVVAKNSIASRTTTLEDTYKTDYAVDTPYNLTVLDKGLDFIYLSWEIDSFMSNNDRPDTFVVEWDTGSRVVSGDTYEIYIGSLFSSTTYNINVTSVNPTDTDHAVSTPTKAVKTGSIPDVPIITAIDEITSSSMKIDWSEGSFTDYYIVRLTDGTNEITSNELSAVTEYTMTGLDYRTTYTVEVQAYNTYGYNSGEASKKITTKAKFDVFEDKITGGAINTSSPYNPYISVAPNGDVVFSKPGNIGDGTELVYKISSGSTSITDITLIPNPDGGADPTGICINGSNIYSNIQSTALNFPHAFTVAGGNDGSTDAYNLILDTIATSWGNSYDLIWDETNTSLYAISEYGGDADPDLIKLNDIDGAGDGSLEIEVVATDTGAQNLALDEDGYLLVANPTTKIISIYDTNNISSTPIGTINLSSFTIDGVYGMATNFDGTTKYLVVACGNKILFYSGTGSSYTNDPDLTLDSSNPYTTTDPDDGLSSGFSISGTTVGTGGPSNARGIATLESGATPVYIVIDSGNNQIIKIKEF</sequence>
<feature type="domain" description="Fibronectin type-III" evidence="3">
    <location>
        <begin position="340"/>
        <end position="425"/>
    </location>
</feature>
<comment type="caution">
    <text evidence="4">The sequence shown here is derived from an EMBL/GenBank/DDBJ whole genome shotgun (WGS) entry which is preliminary data.</text>
</comment>
<dbReference type="InterPro" id="IPR036116">
    <property type="entry name" value="FN3_sf"/>
</dbReference>
<feature type="domain" description="Fibronectin type-III" evidence="3">
    <location>
        <begin position="51"/>
        <end position="150"/>
    </location>
</feature>
<dbReference type="PANTHER" id="PTHR46708">
    <property type="entry name" value="TENASCIN"/>
    <property type="match status" value="1"/>
</dbReference>
<gene>
    <name evidence="4" type="ORF">C0601_12325</name>
</gene>
<dbReference type="PROSITE" id="PS50853">
    <property type="entry name" value="FN3"/>
    <property type="match status" value="7"/>
</dbReference>
<dbReference type="Proteomes" id="UP000234857">
    <property type="component" value="Unassembled WGS sequence"/>
</dbReference>
<dbReference type="InterPro" id="IPR050991">
    <property type="entry name" value="ECM_Regulatory_Proteins"/>
</dbReference>
<keyword evidence="1" id="KW-0677">Repeat</keyword>
<evidence type="ECO:0000313" key="5">
    <source>
        <dbReference type="Proteomes" id="UP000234857"/>
    </source>
</evidence>
<accession>A0A2N5ZAP9</accession>
<dbReference type="SUPFAM" id="SSF50956">
    <property type="entry name" value="Thermostable phytase (3-phytase)"/>
    <property type="match status" value="1"/>
</dbReference>
<dbReference type="InterPro" id="IPR003961">
    <property type="entry name" value="FN3_dom"/>
</dbReference>
<feature type="domain" description="Fibronectin type-III" evidence="3">
    <location>
        <begin position="432"/>
        <end position="522"/>
    </location>
</feature>
<reference evidence="4 5" key="1">
    <citation type="submission" date="2017-11" db="EMBL/GenBank/DDBJ databases">
        <title>Genome-resolved metagenomics identifies genetic mobility, metabolic interactions, and unexpected diversity in perchlorate-reducing communities.</title>
        <authorList>
            <person name="Barnum T.P."/>
            <person name="Figueroa I.A."/>
            <person name="Carlstrom C.I."/>
            <person name="Lucas L.N."/>
            <person name="Engelbrektson A.L."/>
            <person name="Coates J.D."/>
        </authorList>
    </citation>
    <scope>NUCLEOTIDE SEQUENCE [LARGE SCALE GENOMIC DNA]</scope>
    <source>
        <strain evidence="4">BM706</strain>
    </source>
</reference>
<protein>
    <recommendedName>
        <fullName evidence="3">Fibronectin type-III domain-containing protein</fullName>
    </recommendedName>
</protein>
<proteinExistence type="predicted"/>
<evidence type="ECO:0000259" key="3">
    <source>
        <dbReference type="PROSITE" id="PS50853"/>
    </source>
</evidence>
<dbReference type="InterPro" id="IPR013783">
    <property type="entry name" value="Ig-like_fold"/>
</dbReference>
<dbReference type="Pfam" id="PF00041">
    <property type="entry name" value="fn3"/>
    <property type="match status" value="3"/>
</dbReference>